<dbReference type="EMBL" id="CYYV01000004">
    <property type="protein sequence ID" value="CUN91094.1"/>
    <property type="molecule type" value="Genomic_DNA"/>
</dbReference>
<feature type="region of interest" description="Disordered" evidence="1">
    <location>
        <begin position="1"/>
        <end position="23"/>
    </location>
</feature>
<name>A0A174ARF1_9FIRM</name>
<reference evidence="4" key="2">
    <citation type="submission" date="2021-02" db="EMBL/GenBank/DDBJ databases">
        <title>Metagenome-assembled genomes from human diarrheal sample B26.</title>
        <authorList>
            <person name="Ateba T.P."/>
            <person name="Alayande K.A."/>
            <person name="Mwanza M."/>
        </authorList>
    </citation>
    <scope>NUCLEOTIDE SEQUENCE</scope>
    <source>
        <strain evidence="4">06WH</strain>
    </source>
</reference>
<reference evidence="5 6" key="1">
    <citation type="submission" date="2015-09" db="EMBL/GenBank/DDBJ databases">
        <authorList>
            <consortium name="Pathogen Informatics"/>
        </authorList>
    </citation>
    <scope>NUCLEOTIDE SEQUENCE [LARGE SCALE GENOMIC DNA]</scope>
    <source>
        <strain evidence="2 5">2789STDY5608849</strain>
        <strain evidence="3 6">2789STDY5834885</strain>
    </source>
</reference>
<evidence type="ECO:0000313" key="6">
    <source>
        <dbReference type="Proteomes" id="UP000095709"/>
    </source>
</evidence>
<protein>
    <submittedName>
        <fullName evidence="2">Uncharacterized protein</fullName>
    </submittedName>
</protein>
<dbReference type="Proteomes" id="UP000095709">
    <property type="component" value="Unassembled WGS sequence"/>
</dbReference>
<organism evidence="2 5">
    <name type="scientific">Fusicatenibacter saccharivorans</name>
    <dbReference type="NCBI Taxonomy" id="1150298"/>
    <lineage>
        <taxon>Bacteria</taxon>
        <taxon>Bacillati</taxon>
        <taxon>Bacillota</taxon>
        <taxon>Clostridia</taxon>
        <taxon>Lachnospirales</taxon>
        <taxon>Lachnospiraceae</taxon>
        <taxon>Fusicatenibacter</taxon>
    </lineage>
</organism>
<dbReference type="RefSeq" id="WP_082424871.1">
    <property type="nucleotide sequence ID" value="NZ_CAXSRP010000005.1"/>
</dbReference>
<proteinExistence type="predicted"/>
<accession>A0A174ARF1</accession>
<gene>
    <name evidence="2" type="ORF">ERS852406_00892</name>
    <name evidence="3" type="ORF">ERS852498_00725</name>
    <name evidence="4" type="ORF">JTJ23_04735</name>
</gene>
<evidence type="ECO:0000313" key="2">
    <source>
        <dbReference type="EMBL" id="CUN91094.1"/>
    </source>
</evidence>
<dbReference type="EMBL" id="JAFHBD010000015">
    <property type="protein sequence ID" value="MBN2952902.1"/>
    <property type="molecule type" value="Genomic_DNA"/>
</dbReference>
<dbReference type="EMBL" id="CZAL01000003">
    <property type="protein sequence ID" value="CUO88743.1"/>
    <property type="molecule type" value="Genomic_DNA"/>
</dbReference>
<evidence type="ECO:0000313" key="3">
    <source>
        <dbReference type="EMBL" id="CUO88743.1"/>
    </source>
</evidence>
<evidence type="ECO:0000256" key="1">
    <source>
        <dbReference type="SAM" id="MobiDB-lite"/>
    </source>
</evidence>
<dbReference type="Proteomes" id="UP000095706">
    <property type="component" value="Unassembled WGS sequence"/>
</dbReference>
<dbReference type="Proteomes" id="UP000737612">
    <property type="component" value="Unassembled WGS sequence"/>
</dbReference>
<dbReference type="GeneID" id="79857118"/>
<sequence>MNQDRVYENRRNSYQGNPMERPEPFFAAQPLWGRSMEEQQEARERQRMQSYYSRTASDLQRLVEAECDRMDYRGSMMYDEFPDRLMMEHTCRNIARQYGRENGGKDEKTAEEELLDLIGVLFYNEMFRRRSRRKHYYNLWL</sequence>
<feature type="compositionally biased region" description="Basic and acidic residues" evidence="1">
    <location>
        <begin position="1"/>
        <end position="11"/>
    </location>
</feature>
<evidence type="ECO:0000313" key="5">
    <source>
        <dbReference type="Proteomes" id="UP000095706"/>
    </source>
</evidence>
<evidence type="ECO:0000313" key="4">
    <source>
        <dbReference type="EMBL" id="MBN2952902.1"/>
    </source>
</evidence>
<dbReference type="AlphaFoldDB" id="A0A174ARF1"/>